<reference evidence="5" key="1">
    <citation type="journal article" date="2020" name="Fungal Divers.">
        <title>Resolving the Mortierellaceae phylogeny through synthesis of multi-gene phylogenetics and phylogenomics.</title>
        <authorList>
            <person name="Vandepol N."/>
            <person name="Liber J."/>
            <person name="Desiro A."/>
            <person name="Na H."/>
            <person name="Kennedy M."/>
            <person name="Barry K."/>
            <person name="Grigoriev I.V."/>
            <person name="Miller A.N."/>
            <person name="O'Donnell K."/>
            <person name="Stajich J.E."/>
            <person name="Bonito G."/>
        </authorList>
    </citation>
    <scope>NUCLEOTIDE SEQUENCE</scope>
    <source>
        <strain evidence="5">NRRL 2591</strain>
    </source>
</reference>
<comment type="caution">
    <text evidence="5">The sequence shown here is derived from an EMBL/GenBank/DDBJ whole genome shotgun (WGS) entry which is preliminary data.</text>
</comment>
<comment type="subcellular location">
    <subcellularLocation>
        <location evidence="1">Host cell</location>
    </subcellularLocation>
    <subcellularLocation>
        <location evidence="2">Secreted</location>
    </subcellularLocation>
</comment>
<organism evidence="5 6">
    <name type="scientific">Mortierella hygrophila</name>
    <dbReference type="NCBI Taxonomy" id="979708"/>
    <lineage>
        <taxon>Eukaryota</taxon>
        <taxon>Fungi</taxon>
        <taxon>Fungi incertae sedis</taxon>
        <taxon>Mucoromycota</taxon>
        <taxon>Mortierellomycotina</taxon>
        <taxon>Mortierellomycetes</taxon>
        <taxon>Mortierellales</taxon>
        <taxon>Mortierellaceae</taxon>
        <taxon>Mortierella</taxon>
    </lineage>
</organism>
<keyword evidence="3" id="KW-0964">Secreted</keyword>
<dbReference type="Pfam" id="PF20147">
    <property type="entry name" value="Crinkler"/>
    <property type="match status" value="1"/>
</dbReference>
<gene>
    <name evidence="5" type="ORF">EC957_005924</name>
</gene>
<accession>A0A9P6FEH6</accession>
<dbReference type="GO" id="GO:0043657">
    <property type="term" value="C:host cell"/>
    <property type="evidence" value="ECO:0007669"/>
    <property type="project" value="UniProtKB-SubCell"/>
</dbReference>
<dbReference type="Proteomes" id="UP000723463">
    <property type="component" value="Unassembled WGS sequence"/>
</dbReference>
<evidence type="ECO:0000259" key="4">
    <source>
        <dbReference type="Pfam" id="PF20147"/>
    </source>
</evidence>
<evidence type="ECO:0000313" key="5">
    <source>
        <dbReference type="EMBL" id="KAF9548685.1"/>
    </source>
</evidence>
<protein>
    <recommendedName>
        <fullName evidence="4">Crinkler effector protein N-terminal domain-containing protein</fullName>
    </recommendedName>
</protein>
<dbReference type="AlphaFoldDB" id="A0A9P6FEH6"/>
<keyword evidence="6" id="KW-1185">Reference proteome</keyword>
<proteinExistence type="predicted"/>
<feature type="domain" description="Crinkler effector protein N-terminal" evidence="4">
    <location>
        <begin position="6"/>
        <end position="110"/>
    </location>
</feature>
<dbReference type="EMBL" id="JAAAXW010000027">
    <property type="protein sequence ID" value="KAF9548685.1"/>
    <property type="molecule type" value="Genomic_DNA"/>
</dbReference>
<evidence type="ECO:0000256" key="1">
    <source>
        <dbReference type="ARBA" id="ARBA00004340"/>
    </source>
</evidence>
<sequence>MADIPMTLFCLVDGEDISNAFCVKIPSSETVCELKNLIWTNIAEDFQKVNAQKLNLWRVFIPTVATDKHKPIFLDEIDPDSATELYPTDNISDVFADQPPRQNTIRIIVRRPPVLPRQLKSVPKDLIDQELAAILYSVQHRLTAPSIDPMEVEASQNEELGRFFKKPLPHGEIARDIKLVMLGLELDKQAKASDGKTLRSIVEDDIGKLNHSVVAMVAPSGSGKTATVIDLATRHFVVYCVCRATTPAVPPEFEDQNFAQLAHDVEQMYTTVARTRGRAWSA</sequence>
<dbReference type="InterPro" id="IPR045379">
    <property type="entry name" value="Crinkler_N"/>
</dbReference>
<dbReference type="GO" id="GO:0005576">
    <property type="term" value="C:extracellular region"/>
    <property type="evidence" value="ECO:0007669"/>
    <property type="project" value="UniProtKB-SubCell"/>
</dbReference>
<evidence type="ECO:0000256" key="3">
    <source>
        <dbReference type="ARBA" id="ARBA00022525"/>
    </source>
</evidence>
<evidence type="ECO:0000256" key="2">
    <source>
        <dbReference type="ARBA" id="ARBA00004613"/>
    </source>
</evidence>
<name>A0A9P6FEH6_9FUNG</name>
<evidence type="ECO:0000313" key="6">
    <source>
        <dbReference type="Proteomes" id="UP000723463"/>
    </source>
</evidence>